<feature type="chain" id="PRO_5019814104" description="Secreted protein" evidence="2">
    <location>
        <begin position="23"/>
        <end position="113"/>
    </location>
</feature>
<name>A0A494TSI3_SPHPE</name>
<organism evidence="3 4">
    <name type="scientific">Sphingomonas paeninsulae</name>
    <dbReference type="NCBI Taxonomy" id="2319844"/>
    <lineage>
        <taxon>Bacteria</taxon>
        <taxon>Pseudomonadati</taxon>
        <taxon>Pseudomonadota</taxon>
        <taxon>Alphaproteobacteria</taxon>
        <taxon>Sphingomonadales</taxon>
        <taxon>Sphingomonadaceae</taxon>
        <taxon>Sphingomonas</taxon>
    </lineage>
</organism>
<feature type="compositionally biased region" description="Polar residues" evidence="1">
    <location>
        <begin position="34"/>
        <end position="46"/>
    </location>
</feature>
<evidence type="ECO:0008006" key="5">
    <source>
        <dbReference type="Google" id="ProtNLM"/>
    </source>
</evidence>
<proteinExistence type="predicted"/>
<dbReference type="AlphaFoldDB" id="A0A494TSI3"/>
<evidence type="ECO:0000313" key="4">
    <source>
        <dbReference type="Proteomes" id="UP000276254"/>
    </source>
</evidence>
<sequence length="113" mass="11955">MKFSKVARIAGPLAFAALLGLAACSKEPNHQQTDEPGNYADDQNTGEIPPEAAPQPVETLHETPPPSNVAVAAPVDHTTEDQQMQEDADASGMTSRLPRPDQTAPANVSEKVQ</sequence>
<accession>A0A494TSI3</accession>
<evidence type="ECO:0000256" key="1">
    <source>
        <dbReference type="SAM" id="MobiDB-lite"/>
    </source>
</evidence>
<reference evidence="3 4" key="1">
    <citation type="submission" date="2018-09" db="EMBL/GenBank/DDBJ databases">
        <title>Sphingomonas peninsula sp. nov., isolated from fildes peninsula, Antarctic soil.</title>
        <authorList>
            <person name="Yingchao G."/>
        </authorList>
    </citation>
    <scope>NUCLEOTIDE SEQUENCE [LARGE SCALE GENOMIC DNA]</scope>
    <source>
        <strain evidence="3 4">YZ-8</strain>
    </source>
</reference>
<feature type="signal peptide" evidence="2">
    <location>
        <begin position="1"/>
        <end position="22"/>
    </location>
</feature>
<protein>
    <recommendedName>
        <fullName evidence="5">Secreted protein</fullName>
    </recommendedName>
</protein>
<evidence type="ECO:0000313" key="3">
    <source>
        <dbReference type="EMBL" id="AYJ88035.1"/>
    </source>
</evidence>
<dbReference type="PROSITE" id="PS51257">
    <property type="entry name" value="PROKAR_LIPOPROTEIN"/>
    <property type="match status" value="1"/>
</dbReference>
<keyword evidence="2" id="KW-0732">Signal</keyword>
<keyword evidence="4" id="KW-1185">Reference proteome</keyword>
<evidence type="ECO:0000256" key="2">
    <source>
        <dbReference type="SAM" id="SignalP"/>
    </source>
</evidence>
<dbReference type="EMBL" id="CP032829">
    <property type="protein sequence ID" value="AYJ88035.1"/>
    <property type="molecule type" value="Genomic_DNA"/>
</dbReference>
<dbReference type="KEGG" id="spha:D3Y57_14850"/>
<gene>
    <name evidence="3" type="ORF">D3Y57_14850</name>
</gene>
<feature type="region of interest" description="Disordered" evidence="1">
    <location>
        <begin position="27"/>
        <end position="113"/>
    </location>
</feature>
<dbReference type="Proteomes" id="UP000276254">
    <property type="component" value="Chromosome"/>
</dbReference>